<evidence type="ECO:0000313" key="2">
    <source>
        <dbReference type="EMBL" id="MCH6171569.1"/>
    </source>
</evidence>
<dbReference type="RefSeq" id="WP_241042374.1">
    <property type="nucleotide sequence ID" value="NZ_BAAAJF010000016.1"/>
</dbReference>
<dbReference type="EMBL" id="JAKXMK010000046">
    <property type="protein sequence ID" value="MCH6171569.1"/>
    <property type="molecule type" value="Genomic_DNA"/>
</dbReference>
<proteinExistence type="predicted"/>
<sequence length="135" mass="14709">MQATHFLVGSSAGVGIGRCGNPGHGARRKEKVHMMTVVTGVTLKTGSEPEWDAAMRERLAAARGRPGWVAAQLLIPLDGQNKRVVVGTWQSRADWQAWHEDEAFAETRARMEGLQEGESAMSWNEVVVDARGEGI</sequence>
<keyword evidence="3" id="KW-1185">Reference proteome</keyword>
<dbReference type="GO" id="GO:0004497">
    <property type="term" value="F:monooxygenase activity"/>
    <property type="evidence" value="ECO:0007669"/>
    <property type="project" value="UniProtKB-KW"/>
</dbReference>
<dbReference type="Proteomes" id="UP001299970">
    <property type="component" value="Unassembled WGS sequence"/>
</dbReference>
<protein>
    <submittedName>
        <fullName evidence="2">Antibiotic biosynthesis monooxygenase</fullName>
    </submittedName>
</protein>
<reference evidence="2 3" key="1">
    <citation type="submission" date="2022-03" db="EMBL/GenBank/DDBJ databases">
        <title>Pseudonocardia alaer sp. nov., a novel actinomycete isolated from reed forest soil.</title>
        <authorList>
            <person name="Wang L."/>
        </authorList>
    </citation>
    <scope>NUCLEOTIDE SEQUENCE [LARGE SCALE GENOMIC DNA]</scope>
    <source>
        <strain evidence="2 3">Y-16303</strain>
    </source>
</reference>
<feature type="domain" description="ABM" evidence="1">
    <location>
        <begin position="34"/>
        <end position="109"/>
    </location>
</feature>
<keyword evidence="2" id="KW-0560">Oxidoreductase</keyword>
<dbReference type="SUPFAM" id="SSF54909">
    <property type="entry name" value="Dimeric alpha+beta barrel"/>
    <property type="match status" value="1"/>
</dbReference>
<dbReference type="Gene3D" id="3.30.70.100">
    <property type="match status" value="1"/>
</dbReference>
<gene>
    <name evidence="2" type="ORF">MMF94_38255</name>
</gene>
<dbReference type="InterPro" id="IPR007138">
    <property type="entry name" value="ABM_dom"/>
</dbReference>
<keyword evidence="2" id="KW-0503">Monooxygenase</keyword>
<dbReference type="Pfam" id="PF03992">
    <property type="entry name" value="ABM"/>
    <property type="match status" value="1"/>
</dbReference>
<evidence type="ECO:0000259" key="1">
    <source>
        <dbReference type="Pfam" id="PF03992"/>
    </source>
</evidence>
<comment type="caution">
    <text evidence="2">The sequence shown here is derived from an EMBL/GenBank/DDBJ whole genome shotgun (WGS) entry which is preliminary data.</text>
</comment>
<dbReference type="InterPro" id="IPR011008">
    <property type="entry name" value="Dimeric_a/b-barrel"/>
</dbReference>
<name>A0ABS9TSQ0_9PSEU</name>
<evidence type="ECO:0000313" key="3">
    <source>
        <dbReference type="Proteomes" id="UP001299970"/>
    </source>
</evidence>
<organism evidence="2 3">
    <name type="scientific">Pseudonocardia alaniniphila</name>
    <dbReference type="NCBI Taxonomy" id="75291"/>
    <lineage>
        <taxon>Bacteria</taxon>
        <taxon>Bacillati</taxon>
        <taxon>Actinomycetota</taxon>
        <taxon>Actinomycetes</taxon>
        <taxon>Pseudonocardiales</taxon>
        <taxon>Pseudonocardiaceae</taxon>
        <taxon>Pseudonocardia</taxon>
    </lineage>
</organism>
<accession>A0ABS9TSQ0</accession>